<feature type="transmembrane region" description="Helical" evidence="1">
    <location>
        <begin position="134"/>
        <end position="153"/>
    </location>
</feature>
<dbReference type="RefSeq" id="WP_012073578.1">
    <property type="nucleotide sequence ID" value="NC_009655.1"/>
</dbReference>
<keyword evidence="1" id="KW-0812">Transmembrane</keyword>
<feature type="transmembrane region" description="Helical" evidence="1">
    <location>
        <begin position="109"/>
        <end position="127"/>
    </location>
</feature>
<evidence type="ECO:0000313" key="3">
    <source>
        <dbReference type="EMBL" id="ABR75201.1"/>
    </source>
</evidence>
<feature type="transmembrane region" description="Helical" evidence="1">
    <location>
        <begin position="87"/>
        <end position="103"/>
    </location>
</feature>
<dbReference type="STRING" id="339671.Asuc_1850"/>
<dbReference type="eggNOG" id="ENOG50339M2">
    <property type="taxonomic scope" value="Bacteria"/>
</dbReference>
<gene>
    <name evidence="3" type="ordered locus">Asuc_1850</name>
</gene>
<dbReference type="Proteomes" id="UP000001114">
    <property type="component" value="Chromosome"/>
</dbReference>
<evidence type="ECO:0000313" key="4">
    <source>
        <dbReference type="Proteomes" id="UP000001114"/>
    </source>
</evidence>
<name>A6VQF4_ACTSZ</name>
<dbReference type="EMBL" id="CP000746">
    <property type="protein sequence ID" value="ABR75201.1"/>
    <property type="molecule type" value="Genomic_DNA"/>
</dbReference>
<feature type="domain" description="DUF1468" evidence="2">
    <location>
        <begin position="10"/>
        <end position="162"/>
    </location>
</feature>
<evidence type="ECO:0000256" key="1">
    <source>
        <dbReference type="SAM" id="Phobius"/>
    </source>
</evidence>
<keyword evidence="1" id="KW-0472">Membrane</keyword>
<dbReference type="InterPro" id="IPR009936">
    <property type="entry name" value="DUF1468"/>
</dbReference>
<dbReference type="KEGG" id="asu:Asuc_1850"/>
<keyword evidence="1" id="KW-1133">Transmembrane helix</keyword>
<keyword evidence="4" id="KW-1185">Reference proteome</keyword>
<sequence length="167" mass="18660">MNPKIKKDLAVSIFFAVLAISYLYHAQSISVFSPFGQQGPDSKTIPNIIGGLMLFLSVVLFITTLSNWRKTKSLETPALTAEQTKKFPIKLVLSLALLSLYIACYQDAGFIVSSITYLILQSIVLLPAEKRKKWILFIIVLSIVFTVSIYYVFSKYLTLFLPVGILG</sequence>
<accession>A6VQF4</accession>
<dbReference type="HOGENOM" id="CLU_110735_5_2_6"/>
<organism evidence="3 4">
    <name type="scientific">Actinobacillus succinogenes (strain ATCC 55618 / DSM 22257 / CCUG 43843 / 130Z)</name>
    <dbReference type="NCBI Taxonomy" id="339671"/>
    <lineage>
        <taxon>Bacteria</taxon>
        <taxon>Pseudomonadati</taxon>
        <taxon>Pseudomonadota</taxon>
        <taxon>Gammaproteobacteria</taxon>
        <taxon>Pasteurellales</taxon>
        <taxon>Pasteurellaceae</taxon>
        <taxon>Actinobacillus</taxon>
    </lineage>
</organism>
<protein>
    <recommendedName>
        <fullName evidence="2">DUF1468 domain-containing protein</fullName>
    </recommendedName>
</protein>
<dbReference type="AlphaFoldDB" id="A6VQF4"/>
<dbReference type="Pfam" id="PF07331">
    <property type="entry name" value="TctB"/>
    <property type="match status" value="1"/>
</dbReference>
<reference evidence="4" key="1">
    <citation type="journal article" date="2010" name="BMC Genomics">
        <title>A genomic perspective on the potential of Actinobacillus succinogenes for industrial succinate production.</title>
        <authorList>
            <person name="McKinlay J.B."/>
            <person name="Laivenieks M."/>
            <person name="Schindler B.D."/>
            <person name="McKinlay A.A."/>
            <person name="Siddaramappa S."/>
            <person name="Challacombe J.F."/>
            <person name="Lowry S.R."/>
            <person name="Clum A."/>
            <person name="Lapidus A.L."/>
            <person name="Burkhart K.B."/>
            <person name="Harkins V."/>
            <person name="Vieille C."/>
        </authorList>
    </citation>
    <scope>NUCLEOTIDE SEQUENCE [LARGE SCALE GENOMIC DNA]</scope>
    <source>
        <strain evidence="4">ATCC 55618 / DSM 22257 / CCUG 43843 / 130Z</strain>
    </source>
</reference>
<evidence type="ECO:0000259" key="2">
    <source>
        <dbReference type="Pfam" id="PF07331"/>
    </source>
</evidence>
<proteinExistence type="predicted"/>
<feature type="transmembrane region" description="Helical" evidence="1">
    <location>
        <begin position="44"/>
        <end position="66"/>
    </location>
</feature>